<feature type="signal peptide" evidence="8">
    <location>
        <begin position="1"/>
        <end position="35"/>
    </location>
</feature>
<evidence type="ECO:0000256" key="3">
    <source>
        <dbReference type="ARBA" id="ARBA00022622"/>
    </source>
</evidence>
<dbReference type="Pfam" id="PF02469">
    <property type="entry name" value="Fasciclin"/>
    <property type="match status" value="1"/>
</dbReference>
<dbReference type="Gene3D" id="2.30.180.10">
    <property type="entry name" value="FAS1 domain"/>
    <property type="match status" value="1"/>
</dbReference>
<feature type="region of interest" description="Disordered" evidence="7">
    <location>
        <begin position="185"/>
        <end position="220"/>
    </location>
</feature>
<keyword evidence="5" id="KW-0472">Membrane</keyword>
<dbReference type="EMBL" id="JABFUD020000014">
    <property type="protein sequence ID" value="KAI5070542.1"/>
    <property type="molecule type" value="Genomic_DNA"/>
</dbReference>
<dbReference type="InterPro" id="IPR045003">
    <property type="entry name" value="FLA_A"/>
</dbReference>
<evidence type="ECO:0000313" key="11">
    <source>
        <dbReference type="Proteomes" id="UP000886520"/>
    </source>
</evidence>
<accession>A0A9D4UN71</accession>
<keyword evidence="11" id="KW-1185">Reference proteome</keyword>
<dbReference type="InterPro" id="IPR000782">
    <property type="entry name" value="FAS1_domain"/>
</dbReference>
<dbReference type="PANTHER" id="PTHR32077">
    <property type="entry name" value="FASCICLIN-LIKE ARABINOGALACTAN PROTEIN"/>
    <property type="match status" value="1"/>
</dbReference>
<dbReference type="GO" id="GO:0098552">
    <property type="term" value="C:side of membrane"/>
    <property type="evidence" value="ECO:0007669"/>
    <property type="project" value="UniProtKB-KW"/>
</dbReference>
<comment type="subcellular location">
    <subcellularLocation>
        <location evidence="1">Cell membrane</location>
        <topology evidence="1">Lipid-anchor</topology>
        <topology evidence="1">GPI-anchor</topology>
    </subcellularLocation>
</comment>
<evidence type="ECO:0000256" key="5">
    <source>
        <dbReference type="ARBA" id="ARBA00023136"/>
    </source>
</evidence>
<sequence>MELQHAAKFRGKASHCMRLCMQLVVVMVACRRAEAQAGDYSTFVSLMIETKVDEVFQRNANQTEIGITIFAPSNGAFTTKLASSLLSNLTDSQKVSLVEYHALTSWVSLGSLQLADDNQTATLATYNNGGGQYQLNLTNIFGMVQVVSAWTVANLTSTLYSQRPVSIFGINQVLLPEDLFGLPSPAPAPSPSSGAPTPTPLVPSSSSSTLGPSGSDGSANFSPTPIAPSLTPLFVCFLVLVLLPNMHL</sequence>
<organism evidence="10 11">
    <name type="scientific">Adiantum capillus-veneris</name>
    <name type="common">Maidenhair fern</name>
    <dbReference type="NCBI Taxonomy" id="13818"/>
    <lineage>
        <taxon>Eukaryota</taxon>
        <taxon>Viridiplantae</taxon>
        <taxon>Streptophyta</taxon>
        <taxon>Embryophyta</taxon>
        <taxon>Tracheophyta</taxon>
        <taxon>Polypodiopsida</taxon>
        <taxon>Polypodiidae</taxon>
        <taxon>Polypodiales</taxon>
        <taxon>Pteridineae</taxon>
        <taxon>Pteridaceae</taxon>
        <taxon>Vittarioideae</taxon>
        <taxon>Adiantum</taxon>
    </lineage>
</organism>
<dbReference type="SUPFAM" id="SSF82153">
    <property type="entry name" value="FAS1 domain"/>
    <property type="match status" value="1"/>
</dbReference>
<dbReference type="GO" id="GO:0005886">
    <property type="term" value="C:plasma membrane"/>
    <property type="evidence" value="ECO:0007669"/>
    <property type="project" value="UniProtKB-SubCell"/>
</dbReference>
<feature type="compositionally biased region" description="Low complexity" evidence="7">
    <location>
        <begin position="191"/>
        <end position="218"/>
    </location>
</feature>
<dbReference type="PANTHER" id="PTHR32077:SF86">
    <property type="entry name" value="FAS1 DOMAIN-CONTAINING PROTEIN SELMODRAFT_448915"/>
    <property type="match status" value="1"/>
</dbReference>
<dbReference type="AlphaFoldDB" id="A0A9D4UN71"/>
<dbReference type="PROSITE" id="PS50213">
    <property type="entry name" value="FAS1"/>
    <property type="match status" value="1"/>
</dbReference>
<evidence type="ECO:0000256" key="7">
    <source>
        <dbReference type="SAM" id="MobiDB-lite"/>
    </source>
</evidence>
<evidence type="ECO:0000256" key="6">
    <source>
        <dbReference type="ARBA" id="ARBA00024686"/>
    </source>
</evidence>
<gene>
    <name evidence="10" type="ORF">GOP47_0014885</name>
</gene>
<dbReference type="InterPro" id="IPR036378">
    <property type="entry name" value="FAS1_dom_sf"/>
</dbReference>
<feature type="chain" id="PRO_5039533382" description="FAS1 domain-containing protein" evidence="8">
    <location>
        <begin position="36"/>
        <end position="248"/>
    </location>
</feature>
<evidence type="ECO:0000313" key="10">
    <source>
        <dbReference type="EMBL" id="KAI5070542.1"/>
    </source>
</evidence>
<evidence type="ECO:0000259" key="9">
    <source>
        <dbReference type="PROSITE" id="PS50213"/>
    </source>
</evidence>
<dbReference type="SMART" id="SM00554">
    <property type="entry name" value="FAS1"/>
    <property type="match status" value="1"/>
</dbReference>
<name>A0A9D4UN71_ADICA</name>
<comment type="function">
    <text evidence="6">May be a cell surface adhesion protein.</text>
</comment>
<evidence type="ECO:0000256" key="8">
    <source>
        <dbReference type="SAM" id="SignalP"/>
    </source>
</evidence>
<keyword evidence="3" id="KW-0336">GPI-anchor</keyword>
<protein>
    <recommendedName>
        <fullName evidence="9">FAS1 domain-containing protein</fullName>
    </recommendedName>
</protein>
<comment type="caution">
    <text evidence="10">The sequence shown here is derived from an EMBL/GenBank/DDBJ whole genome shotgun (WGS) entry which is preliminary data.</text>
</comment>
<keyword evidence="3" id="KW-0449">Lipoprotein</keyword>
<feature type="domain" description="FAS1" evidence="9">
    <location>
        <begin position="27"/>
        <end position="174"/>
    </location>
</feature>
<dbReference type="Proteomes" id="UP000886520">
    <property type="component" value="Chromosome 14"/>
</dbReference>
<keyword evidence="3" id="KW-0325">Glycoprotein</keyword>
<dbReference type="GO" id="GO:0009834">
    <property type="term" value="P:plant-type secondary cell wall biogenesis"/>
    <property type="evidence" value="ECO:0007669"/>
    <property type="project" value="TreeGrafter"/>
</dbReference>
<dbReference type="OrthoDB" id="286301at2759"/>
<evidence type="ECO:0000256" key="2">
    <source>
        <dbReference type="ARBA" id="ARBA00022475"/>
    </source>
</evidence>
<reference evidence="10" key="1">
    <citation type="submission" date="2021-01" db="EMBL/GenBank/DDBJ databases">
        <title>Adiantum capillus-veneris genome.</title>
        <authorList>
            <person name="Fang Y."/>
            <person name="Liao Q."/>
        </authorList>
    </citation>
    <scope>NUCLEOTIDE SEQUENCE</scope>
    <source>
        <strain evidence="10">H3</strain>
        <tissue evidence="10">Leaf</tissue>
    </source>
</reference>
<keyword evidence="2" id="KW-1003">Cell membrane</keyword>
<evidence type="ECO:0000256" key="1">
    <source>
        <dbReference type="ARBA" id="ARBA00004609"/>
    </source>
</evidence>
<evidence type="ECO:0000256" key="4">
    <source>
        <dbReference type="ARBA" id="ARBA00022729"/>
    </source>
</evidence>
<proteinExistence type="predicted"/>
<keyword evidence="4 8" id="KW-0732">Signal</keyword>